<gene>
    <name evidence="1" type="ORF">rCG_22762</name>
</gene>
<evidence type="ECO:0000313" key="1">
    <source>
        <dbReference type="EMBL" id="EDL83299.1"/>
    </source>
</evidence>
<sequence length="163" mass="18970">MMRGDTRKRRSSPVSKPTLMSVWFKGMNSPSLVCRDLISLARMEASTIWEFRRSPTRNMRHSFSSRMEMTALLENMRVSALFFGWLIFTNMQPTMKALTIEPRMACTRRRMIPSGHFSVMTLKPYPMVVSVSMENRKADTKPLRFSTQGIHSWSPTWSRSPRT</sequence>
<reference evidence="1 2" key="1">
    <citation type="submission" date="2005-09" db="EMBL/GenBank/DDBJ databases">
        <authorList>
            <person name="Mural R.J."/>
            <person name="Li P.W."/>
            <person name="Adams M.D."/>
            <person name="Amanatides P.G."/>
            <person name="Baden-Tillson H."/>
            <person name="Barnstead M."/>
            <person name="Chin S.H."/>
            <person name="Dew I."/>
            <person name="Evans C.A."/>
            <person name="Ferriera S."/>
            <person name="Flanigan M."/>
            <person name="Fosler C."/>
            <person name="Glodek A."/>
            <person name="Gu Z."/>
            <person name="Holt R.A."/>
            <person name="Jennings D."/>
            <person name="Kraft C.L."/>
            <person name="Lu F."/>
            <person name="Nguyen T."/>
            <person name="Nusskern D.R."/>
            <person name="Pfannkoch C.M."/>
            <person name="Sitter C."/>
            <person name="Sutton G.G."/>
            <person name="Venter J.C."/>
            <person name="Wang Z."/>
            <person name="Woodage T."/>
            <person name="Zheng X.H."/>
            <person name="Zhong F."/>
        </authorList>
    </citation>
    <scope>NUCLEOTIDE SEQUENCE [LARGE SCALE GENOMIC DNA]</scope>
    <source>
        <strain>BN</strain>
        <strain evidence="2">Sprague-Dawley</strain>
    </source>
</reference>
<name>A6JYH8_RAT</name>
<accession>A6JYH8</accession>
<dbReference type="Proteomes" id="UP000234681">
    <property type="component" value="Chromosome 8"/>
</dbReference>
<dbReference type="AlphaFoldDB" id="A6JYH8"/>
<organism evidence="1 2">
    <name type="scientific">Rattus norvegicus</name>
    <name type="common">Rat</name>
    <dbReference type="NCBI Taxonomy" id="10116"/>
    <lineage>
        <taxon>Eukaryota</taxon>
        <taxon>Metazoa</taxon>
        <taxon>Chordata</taxon>
        <taxon>Craniata</taxon>
        <taxon>Vertebrata</taxon>
        <taxon>Euteleostomi</taxon>
        <taxon>Mammalia</taxon>
        <taxon>Eutheria</taxon>
        <taxon>Euarchontoglires</taxon>
        <taxon>Glires</taxon>
        <taxon>Rodentia</taxon>
        <taxon>Myomorpha</taxon>
        <taxon>Muroidea</taxon>
        <taxon>Muridae</taxon>
        <taxon>Murinae</taxon>
        <taxon>Rattus</taxon>
    </lineage>
</organism>
<evidence type="ECO:0000313" key="2">
    <source>
        <dbReference type="Proteomes" id="UP000234681"/>
    </source>
</evidence>
<dbReference type="EMBL" id="CH474007">
    <property type="protein sequence ID" value="EDL83299.1"/>
    <property type="molecule type" value="Genomic_DNA"/>
</dbReference>
<protein>
    <submittedName>
        <fullName evidence="1">RCG22762</fullName>
    </submittedName>
</protein>
<proteinExistence type="predicted"/>